<accession>A0A6J4ILR4</accession>
<evidence type="ECO:0000259" key="5">
    <source>
        <dbReference type="PROSITE" id="PS50975"/>
    </source>
</evidence>
<protein>
    <submittedName>
        <fullName evidence="6">Acetyl-CoA synthetase (ADP-forming) alpha and beta chains, putative</fullName>
    </submittedName>
</protein>
<keyword evidence="3" id="KW-0067">ATP-binding</keyword>
<keyword evidence="3" id="KW-0547">Nucleotide-binding</keyword>
<dbReference type="InterPro" id="IPR032875">
    <property type="entry name" value="Succ_CoA_lig_flav_dom"/>
</dbReference>
<feature type="compositionally biased region" description="Pro residues" evidence="4">
    <location>
        <begin position="481"/>
        <end position="497"/>
    </location>
</feature>
<dbReference type="InterPro" id="IPR003781">
    <property type="entry name" value="CoA-bd"/>
</dbReference>
<dbReference type="InterPro" id="IPR013815">
    <property type="entry name" value="ATP_grasp_subdomain_1"/>
</dbReference>
<dbReference type="InterPro" id="IPR016102">
    <property type="entry name" value="Succinyl-CoA_synth-like"/>
</dbReference>
<dbReference type="InterPro" id="IPR011761">
    <property type="entry name" value="ATP-grasp"/>
</dbReference>
<dbReference type="Gene3D" id="3.30.1490.20">
    <property type="entry name" value="ATP-grasp fold, A domain"/>
    <property type="match status" value="1"/>
</dbReference>
<dbReference type="Pfam" id="PF13607">
    <property type="entry name" value="Succ_CoA_lig"/>
    <property type="match status" value="1"/>
</dbReference>
<dbReference type="Gene3D" id="3.40.50.261">
    <property type="entry name" value="Succinyl-CoA synthetase domains"/>
    <property type="match status" value="2"/>
</dbReference>
<evidence type="ECO:0000256" key="3">
    <source>
        <dbReference type="PROSITE-ProRule" id="PRU00409"/>
    </source>
</evidence>
<dbReference type="Pfam" id="PF13549">
    <property type="entry name" value="ATP-grasp_5"/>
    <property type="match status" value="1"/>
</dbReference>
<proteinExistence type="inferred from homology"/>
<dbReference type="SUPFAM" id="SSF56059">
    <property type="entry name" value="Glutathione synthetase ATP-binding domain-like"/>
    <property type="match status" value="1"/>
</dbReference>
<dbReference type="EMBL" id="CADCTL010000166">
    <property type="protein sequence ID" value="CAA9255825.1"/>
    <property type="molecule type" value="Genomic_DNA"/>
</dbReference>
<evidence type="ECO:0000256" key="2">
    <source>
        <dbReference type="ARBA" id="ARBA00060888"/>
    </source>
</evidence>
<dbReference type="GO" id="GO:0046872">
    <property type="term" value="F:metal ion binding"/>
    <property type="evidence" value="ECO:0007669"/>
    <property type="project" value="InterPro"/>
</dbReference>
<dbReference type="Gene3D" id="3.40.50.720">
    <property type="entry name" value="NAD(P)-binding Rossmann-like Domain"/>
    <property type="match status" value="1"/>
</dbReference>
<dbReference type="GO" id="GO:0006099">
    <property type="term" value="P:tricarboxylic acid cycle"/>
    <property type="evidence" value="ECO:0007669"/>
    <property type="project" value="UniProtKB-KW"/>
</dbReference>
<dbReference type="PANTHER" id="PTHR42793">
    <property type="entry name" value="COA BINDING DOMAIN CONTAINING PROTEIN"/>
    <property type="match status" value="1"/>
</dbReference>
<reference evidence="6" key="1">
    <citation type="submission" date="2020-02" db="EMBL/GenBank/DDBJ databases">
        <authorList>
            <person name="Meier V. D."/>
        </authorList>
    </citation>
    <scope>NUCLEOTIDE SEQUENCE</scope>
    <source>
        <strain evidence="6">AVDCRST_MAG04</strain>
    </source>
</reference>
<dbReference type="PANTHER" id="PTHR42793:SF4">
    <property type="entry name" value="BLL6376 PROTEIN"/>
    <property type="match status" value="1"/>
</dbReference>
<evidence type="ECO:0000256" key="4">
    <source>
        <dbReference type="SAM" id="MobiDB-lite"/>
    </source>
</evidence>
<dbReference type="AlphaFoldDB" id="A0A6J4ILR4"/>
<dbReference type="SMART" id="SM00881">
    <property type="entry name" value="CoA_binding"/>
    <property type="match status" value="1"/>
</dbReference>
<evidence type="ECO:0000313" key="6">
    <source>
        <dbReference type="EMBL" id="CAA9255825.1"/>
    </source>
</evidence>
<organism evidence="6">
    <name type="scientific">uncultured Acetobacteraceae bacterium</name>
    <dbReference type="NCBI Taxonomy" id="169975"/>
    <lineage>
        <taxon>Bacteria</taxon>
        <taxon>Pseudomonadati</taxon>
        <taxon>Pseudomonadota</taxon>
        <taxon>Alphaproteobacteria</taxon>
        <taxon>Acetobacterales</taxon>
        <taxon>Acetobacteraceae</taxon>
        <taxon>environmental samples</taxon>
    </lineage>
</organism>
<sequence>MLGAEDTDKTPTMPQADRIPLARLIGPRSVAVVGASEDVGKFGGRVVHYLLGHGFPGRIFPINPNRRTIRGLPAYPSVAAAPEPADVAVLAVPAVSLLGQVEECAASGVGACIVITGKLADAGPAGAALQDQVLAAARAAGMRLLGPNCLGVFNVAASAMLSSSLALEAGPLRRGGIGMASQSGALMGTLVSLGHSHGAGFSRCVSVGNQADVELCDILEFLVEDPDTRVVTLYVEGLREPARFAPLLRRAREAGKPVLCVKAGRSAAGAQAARSHTASLAGSFEAFAAVCRDAGAALLDDPAAMVLAADALDRLPRLPRAGMGVAVVASSGGSTAATADMLPGAGLRLGAMSDGTRAVLRRFMPESHVHLPLDTGAFHDGVGEAGMRECVRAFMADPDIGAVLVPMTTQPAMAERAALLPPLCREGGRPLLYAMTAGEVGDAARRRMREADFPCFDRVSDALAVLRALEAEAAGRGRAGLPPPERPPGAGPLPPGLPSGALTEDEAKRLAAAYGIPVARGLSADGAEGAVSAARRIGFPVALKGVSRAVAHKSDFGLVRLNLDDAEAVRAAFADVAARLDAAAPGTGEGVLVQKMARGEAELILGARHEPGLGPMALVGAGGTLAELLADTALAPAPLRAEDAMAMLRGLRLWPVLDGARGRPALDAAAAADALVRLSWLAADLGERLVELDLNPLLLRAAGAGAVAVDARATLLPEATP</sequence>
<feature type="domain" description="ATP-grasp" evidence="5">
    <location>
        <begin position="508"/>
        <end position="720"/>
    </location>
</feature>
<gene>
    <name evidence="6" type="ORF">AVDCRST_MAG04-2421</name>
</gene>
<dbReference type="PROSITE" id="PS50975">
    <property type="entry name" value="ATP_GRASP"/>
    <property type="match status" value="1"/>
</dbReference>
<evidence type="ECO:0000256" key="1">
    <source>
        <dbReference type="ARBA" id="ARBA00022532"/>
    </source>
</evidence>
<keyword evidence="1" id="KW-0816">Tricarboxylic acid cycle</keyword>
<name>A0A6J4ILR4_9PROT</name>
<dbReference type="Gene3D" id="3.30.470.20">
    <property type="entry name" value="ATP-grasp fold, B domain"/>
    <property type="match status" value="1"/>
</dbReference>
<feature type="region of interest" description="Disordered" evidence="4">
    <location>
        <begin position="474"/>
        <end position="501"/>
    </location>
</feature>
<comment type="similarity">
    <text evidence="2">In the N-terminal section; belongs to the acetate CoA ligase alpha subunit family.</text>
</comment>
<dbReference type="FunFam" id="3.30.1490.20:FF:000020">
    <property type="entry name" value="Protein lysine acetyltransferase"/>
    <property type="match status" value="1"/>
</dbReference>
<dbReference type="GO" id="GO:0005524">
    <property type="term" value="F:ATP binding"/>
    <property type="evidence" value="ECO:0007669"/>
    <property type="project" value="UniProtKB-UniRule"/>
</dbReference>
<dbReference type="SUPFAM" id="SSF52210">
    <property type="entry name" value="Succinyl-CoA synthetase domains"/>
    <property type="match status" value="2"/>
</dbReference>
<dbReference type="Pfam" id="PF13380">
    <property type="entry name" value="CoA_binding_2"/>
    <property type="match status" value="1"/>
</dbReference>
<dbReference type="SUPFAM" id="SSF51735">
    <property type="entry name" value="NAD(P)-binding Rossmann-fold domains"/>
    <property type="match status" value="1"/>
</dbReference>
<dbReference type="InterPro" id="IPR036291">
    <property type="entry name" value="NAD(P)-bd_dom_sf"/>
</dbReference>